<proteinExistence type="predicted"/>
<sequence>MRSDALKTALRRLVEALWPELAHRTHLPHKARVVAVRSEPGVAGPPGSPRYSVDLEPLTVDGQPDPSRPLLRDVPLDVPWIGGGRGVYALPEVGAIVRVAYYEGNPAYPYVDGVLSEGKAVVPVEPGEYLVQKDADTWVRLKPDGEIEVQAAPGVVLRLKPDGTVELLGTAVVRVDAPRVELAGGGPPVARVGDPVQVGAAIGVIIGGSSKVFSG</sequence>
<evidence type="ECO:0000313" key="1">
    <source>
        <dbReference type="EMBL" id="APD10204.1"/>
    </source>
</evidence>
<reference evidence="2" key="1">
    <citation type="submission" date="2016-06" db="EMBL/GenBank/DDBJ databases">
        <title>Whole genome sequencing of Thermus brockianus strain GE-1.</title>
        <authorList>
            <person name="Schaefers C."/>
            <person name="Blank S."/>
            <person name="Wiebusch S."/>
            <person name="Elleuche S."/>
            <person name="Antranikian G."/>
        </authorList>
    </citation>
    <scope>NUCLEOTIDE SEQUENCE [LARGE SCALE GENOMIC DNA]</scope>
    <source>
        <strain evidence="2">GE-1</strain>
    </source>
</reference>
<dbReference type="AlphaFoldDB" id="A0A1J0LW04"/>
<dbReference type="EMBL" id="CP016312">
    <property type="protein sequence ID" value="APD10204.1"/>
    <property type="molecule type" value="Genomic_DNA"/>
</dbReference>
<organism evidence="1 2">
    <name type="scientific">Thermus brockianus</name>
    <dbReference type="NCBI Taxonomy" id="56956"/>
    <lineage>
        <taxon>Bacteria</taxon>
        <taxon>Thermotogati</taxon>
        <taxon>Deinococcota</taxon>
        <taxon>Deinococci</taxon>
        <taxon>Thermales</taxon>
        <taxon>Thermaceae</taxon>
        <taxon>Thermus</taxon>
    </lineage>
</organism>
<evidence type="ECO:0008006" key="3">
    <source>
        <dbReference type="Google" id="ProtNLM"/>
    </source>
</evidence>
<dbReference type="Proteomes" id="UP000182993">
    <property type="component" value="Chromosome"/>
</dbReference>
<protein>
    <recommendedName>
        <fullName evidence="3">Gp5/Type VI secretion system Vgr protein OB-fold domain-containing protein</fullName>
    </recommendedName>
</protein>
<name>A0A1J0LW04_THEBO</name>
<accession>A0A1J0LW04</accession>
<dbReference type="InterPro" id="IPR037026">
    <property type="entry name" value="Vgr_OB-fold_dom_sf"/>
</dbReference>
<dbReference type="KEGG" id="tbc:A0O31_02151"/>
<dbReference type="RefSeq" id="WP_071677790.1">
    <property type="nucleotide sequence ID" value="NZ_CP016312.1"/>
</dbReference>
<dbReference type="Gene3D" id="2.40.50.230">
    <property type="entry name" value="Gp5 N-terminal domain"/>
    <property type="match status" value="1"/>
</dbReference>
<dbReference type="STRING" id="56956.A0O31_02151"/>
<dbReference type="SUPFAM" id="SSF69255">
    <property type="entry name" value="gp5 N-terminal domain-like"/>
    <property type="match status" value="1"/>
</dbReference>
<gene>
    <name evidence="1" type="ORF">A0O31_02151</name>
</gene>
<evidence type="ECO:0000313" key="2">
    <source>
        <dbReference type="Proteomes" id="UP000182993"/>
    </source>
</evidence>